<accession>A0A4P7NPV2</accession>
<proteinExistence type="predicted"/>
<sequence>MTKTQRLLIGVLAYVASTAFAEFTSKTEMWRAAEYDSKSREWDVQTSHSALTLVTRRHLAGETGPQVRYSEQTLDLAGCVGVENGQLVWAQEGNALKTCTACSVTPRLWPGKPSEPSKPDAIAELGLEENWDSFVSQWLESQKSFYSYDKPENLNREAILTCNCDGEGGQPSSLDLDDGIYMSDDESGGLYCSPSNGRAGSGDAVAEYQYSETDFNDEHDVAAEEDDEEDATKQKRFLLLPSLLKSTAEILKELDMDKACADWRVVDESSGKRMLQAYCPVQGVSKSTQPLYAVSKLNLDNCLVNDNGTLRFQELSAPKSGNGMRTCDAFFDTRGKTEWTTRCQAEFAMPNSTTRASITDGLDIAGRFKWRNHSLSCLPDAPPADTIVPLDWACKNVALSREAPGVISADCPADLGLDEYVRSTINLNRCIGLNATEPGWPVAEKDGNAFEYCKDCELIWRNDTIGFQEGNKTEVKSAVLTCTCRTENATTFLQRPTVFIPLQDHIGWSPYTFRPVCLNGSVEGNRLMHKDPLTKADK</sequence>
<dbReference type="AlphaFoldDB" id="A0A4P7NPV2"/>
<gene>
    <name evidence="1" type="ORF">PoMZ_06091</name>
</gene>
<dbReference type="VEuPathDB" id="FungiDB:M_BR32_EuGene_00126451"/>
<protein>
    <submittedName>
        <fullName evidence="1">Uncharacterized protein</fullName>
    </submittedName>
</protein>
<dbReference type="EMBL" id="CP034209">
    <property type="protein sequence ID" value="QBZ64394.1"/>
    <property type="molecule type" value="Genomic_DNA"/>
</dbReference>
<evidence type="ECO:0000313" key="2">
    <source>
        <dbReference type="Proteomes" id="UP000294847"/>
    </source>
</evidence>
<reference evidence="1 2" key="1">
    <citation type="journal article" date="2019" name="Mol. Biol. Evol.">
        <title>Blast fungal genomes show frequent chromosomal changes, gene gains and losses, and effector gene turnover.</title>
        <authorList>
            <person name="Gomez Luciano L.B."/>
            <person name="Jason Tsai I."/>
            <person name="Chuma I."/>
            <person name="Tosa Y."/>
            <person name="Chen Y.H."/>
            <person name="Li J.Y."/>
            <person name="Li M.Y."/>
            <person name="Jade Lu M.Y."/>
            <person name="Nakayashiki H."/>
            <person name="Li W.H."/>
        </authorList>
    </citation>
    <scope>NUCLEOTIDE SEQUENCE [LARGE SCALE GENOMIC DNA]</scope>
    <source>
        <strain evidence="1">MZ5-1-6</strain>
    </source>
</reference>
<dbReference type="Proteomes" id="UP000294847">
    <property type="component" value="Chromosome 6"/>
</dbReference>
<dbReference type="SUPFAM" id="SSF51322">
    <property type="entry name" value="Cyanovirin-N"/>
    <property type="match status" value="1"/>
</dbReference>
<dbReference type="Gene3D" id="2.30.60.10">
    <property type="entry name" value="Cyanovirin-N"/>
    <property type="match status" value="3"/>
</dbReference>
<evidence type="ECO:0000313" key="1">
    <source>
        <dbReference type="EMBL" id="QBZ64394.1"/>
    </source>
</evidence>
<name>A0A4P7NPV2_PYROR</name>
<organism evidence="1 2">
    <name type="scientific">Pyricularia oryzae</name>
    <name type="common">Rice blast fungus</name>
    <name type="synonym">Magnaporthe oryzae</name>
    <dbReference type="NCBI Taxonomy" id="318829"/>
    <lineage>
        <taxon>Eukaryota</taxon>
        <taxon>Fungi</taxon>
        <taxon>Dikarya</taxon>
        <taxon>Ascomycota</taxon>
        <taxon>Pezizomycotina</taxon>
        <taxon>Sordariomycetes</taxon>
        <taxon>Sordariomycetidae</taxon>
        <taxon>Magnaporthales</taxon>
        <taxon>Pyriculariaceae</taxon>
        <taxon>Pyricularia</taxon>
    </lineage>
</organism>
<dbReference type="InterPro" id="IPR036673">
    <property type="entry name" value="Cyanovirin-N_sf"/>
</dbReference>